<dbReference type="InterPro" id="IPR002123">
    <property type="entry name" value="Plipid/glycerol_acylTrfase"/>
</dbReference>
<dbReference type="GO" id="GO:0016746">
    <property type="term" value="F:acyltransferase activity"/>
    <property type="evidence" value="ECO:0007669"/>
    <property type="project" value="InterPro"/>
</dbReference>
<dbReference type="PANTHER" id="PTHR43767:SF1">
    <property type="entry name" value="NONRIBOSOMAL PEPTIDE SYNTHASE PES1 (EUROFUNG)-RELATED"/>
    <property type="match status" value="1"/>
</dbReference>
<keyword evidence="1" id="KW-1133">Transmembrane helix</keyword>
<feature type="transmembrane region" description="Helical" evidence="1">
    <location>
        <begin position="218"/>
        <end position="237"/>
    </location>
</feature>
<dbReference type="Pfam" id="PF00550">
    <property type="entry name" value="PP-binding"/>
    <property type="match status" value="1"/>
</dbReference>
<dbReference type="AlphaFoldDB" id="A0A5J6MF27"/>
<evidence type="ECO:0000256" key="1">
    <source>
        <dbReference type="SAM" id="Phobius"/>
    </source>
</evidence>
<dbReference type="InterPro" id="IPR036736">
    <property type="entry name" value="ACP-like_sf"/>
</dbReference>
<dbReference type="PROSITE" id="PS00455">
    <property type="entry name" value="AMP_BINDING"/>
    <property type="match status" value="1"/>
</dbReference>
<keyword evidence="4" id="KW-1185">Reference proteome</keyword>
<dbReference type="InterPro" id="IPR009081">
    <property type="entry name" value="PP-bd_ACP"/>
</dbReference>
<dbReference type="EMBL" id="CP042906">
    <property type="protein sequence ID" value="QEX15015.1"/>
    <property type="molecule type" value="Genomic_DNA"/>
</dbReference>
<dbReference type="Gene3D" id="3.30.300.30">
    <property type="match status" value="1"/>
</dbReference>
<dbReference type="Gene3D" id="3.40.50.12780">
    <property type="entry name" value="N-terminal domain of ligase-like"/>
    <property type="match status" value="1"/>
</dbReference>
<dbReference type="PANTHER" id="PTHR43767">
    <property type="entry name" value="LONG-CHAIN-FATTY-ACID--COA LIGASE"/>
    <property type="match status" value="1"/>
</dbReference>
<dbReference type="CDD" id="cd07989">
    <property type="entry name" value="LPLAT_AGPAT-like"/>
    <property type="match status" value="1"/>
</dbReference>
<dbReference type="InterPro" id="IPR042099">
    <property type="entry name" value="ANL_N_sf"/>
</dbReference>
<dbReference type="SMART" id="SM00563">
    <property type="entry name" value="PlsC"/>
    <property type="match status" value="1"/>
</dbReference>
<reference evidence="3 4" key="1">
    <citation type="submission" date="2019-08" db="EMBL/GenBank/DDBJ databases">
        <title>Hyperibacter terrae gen. nov., sp. nov. and Hyperibacter viscosus sp. nov., two new members in the family Rhodospirillaceae isolated from the rhizosphere of Hypericum perforatum.</title>
        <authorList>
            <person name="Noviana Z."/>
        </authorList>
    </citation>
    <scope>NUCLEOTIDE SEQUENCE [LARGE SCALE GENOMIC DNA]</scope>
    <source>
        <strain evidence="3 4">R5913</strain>
    </source>
</reference>
<dbReference type="InterPro" id="IPR000873">
    <property type="entry name" value="AMP-dep_synth/lig_dom"/>
</dbReference>
<dbReference type="GO" id="GO:0016878">
    <property type="term" value="F:acid-thiol ligase activity"/>
    <property type="evidence" value="ECO:0007669"/>
    <property type="project" value="UniProtKB-ARBA"/>
</dbReference>
<dbReference type="InterPro" id="IPR050237">
    <property type="entry name" value="ATP-dep_AMP-bd_enzyme"/>
</dbReference>
<evidence type="ECO:0000259" key="2">
    <source>
        <dbReference type="SMART" id="SM00563"/>
    </source>
</evidence>
<dbReference type="SUPFAM" id="SSF69593">
    <property type="entry name" value="Glycerol-3-phosphate (1)-acyltransferase"/>
    <property type="match status" value="1"/>
</dbReference>
<proteinExistence type="predicted"/>
<dbReference type="InterPro" id="IPR045851">
    <property type="entry name" value="AMP-bd_C_sf"/>
</dbReference>
<dbReference type="SUPFAM" id="SSF56801">
    <property type="entry name" value="Acetyl-CoA synthetase-like"/>
    <property type="match status" value="1"/>
</dbReference>
<dbReference type="InterPro" id="IPR020845">
    <property type="entry name" value="AMP-binding_CS"/>
</dbReference>
<name>A0A5J6MF27_9PROT</name>
<sequence length="881" mass="95174">MGELRTLPDLFDRWDRLGDRPAVSVDRETGAETWSYKTLADHARRLAHGLIAERVQPEEPVAILAPNRAEWIVAYFGIVAAGATALPLDVLSKDAEVGAMLGRAGCHRLFTTRERLSRLSLAEAESAVYLFDSEEPEAVGERAKARNWRSLLTEPKGTLPTIPPDRRASLLFTSGTTGTPKAVPLTHANFIANLESLLAARIVAAGDPVLLPLPLHHAYPFTVGMLGALASGAMLIFPAGLTGPQILHAVRVGHAAVIIGVPGLYAALLSGIEARVARQGGPTAWLFWRLLRLSIWLRRHFHLRLGRVLFHRLHAEFGGALRALSSGGAKLDLKVAWRLEGLGWQVLTGYGLTETSPILTFNPPGKARLETEGLPVLGVELRADGGSELAPAPILARGASIFSGYLGDPAANAAAFAEPGWFRTGDLGFVDIAGYLHVVGRANETLTLPSGKKVFPDDIEAAYAAMPFVKEMAVLLADNALVALVVPEPDAIRERGAARVEGLLREEIERRAALLKPQERVVGYAFTLEALPRTHLGKLKRHQLVAHYAHAKAGVTEGEPEPLSLEDRQLLESASSRPVWDWLLARYPGYRLTPGTSPQLDLGIDSLQWIELTAEIEGRFRVRLDEAAIARALTLRDLLREIARAPASSGGDSAVAGAADAPAELAAEPTFFWRCLGFALYVGLSLLIRTLFRLDVQGRDNVPADGPVLLTPNHASYLDPLVLAAAFGFADLRRTYWAGWAALLFSTPMMRAISRAGNVLPVDPDREPARALAMGVAVLNRGRRLVWFPEGRLSPTGEISPFLHGVGLLLQKTGARAVPVRLVGTFEALPRNRRWPRPGRLRVIFGAATTAEALAARGEGKDEIARIAQALHDSVAALPAD</sequence>
<dbReference type="KEGG" id="htq:FRZ44_02950"/>
<gene>
    <name evidence="3" type="primary">fadD</name>
    <name evidence="3" type="ORF">FRZ44_02950</name>
</gene>
<dbReference type="OrthoDB" id="9803968at2"/>
<organism evidence="3 4">
    <name type="scientific">Hypericibacter terrae</name>
    <dbReference type="NCBI Taxonomy" id="2602015"/>
    <lineage>
        <taxon>Bacteria</taxon>
        <taxon>Pseudomonadati</taxon>
        <taxon>Pseudomonadota</taxon>
        <taxon>Alphaproteobacteria</taxon>
        <taxon>Rhodospirillales</taxon>
        <taxon>Dongiaceae</taxon>
        <taxon>Hypericibacter</taxon>
    </lineage>
</organism>
<evidence type="ECO:0000313" key="3">
    <source>
        <dbReference type="EMBL" id="QEX15015.1"/>
    </source>
</evidence>
<feature type="transmembrane region" description="Helical" evidence="1">
    <location>
        <begin position="249"/>
        <end position="268"/>
    </location>
</feature>
<dbReference type="RefSeq" id="WP_151175512.1">
    <property type="nucleotide sequence ID" value="NZ_CP042906.1"/>
</dbReference>
<feature type="domain" description="Phospholipid/glycerol acyltransferase" evidence="2">
    <location>
        <begin position="708"/>
        <end position="825"/>
    </location>
</feature>
<protein>
    <submittedName>
        <fullName evidence="3">Long-chain-fatty-acid--CoA ligase</fullName>
    </submittedName>
</protein>
<dbReference type="SUPFAM" id="SSF47336">
    <property type="entry name" value="ACP-like"/>
    <property type="match status" value="1"/>
</dbReference>
<dbReference type="Pfam" id="PF01553">
    <property type="entry name" value="Acyltransferase"/>
    <property type="match status" value="1"/>
</dbReference>
<dbReference type="Pfam" id="PF00501">
    <property type="entry name" value="AMP-binding"/>
    <property type="match status" value="1"/>
</dbReference>
<keyword evidence="1" id="KW-0812">Transmembrane</keyword>
<evidence type="ECO:0000313" key="4">
    <source>
        <dbReference type="Proteomes" id="UP000326202"/>
    </source>
</evidence>
<keyword evidence="1" id="KW-0472">Membrane</keyword>
<dbReference type="Gene3D" id="1.10.1200.10">
    <property type="entry name" value="ACP-like"/>
    <property type="match status" value="1"/>
</dbReference>
<dbReference type="Proteomes" id="UP000326202">
    <property type="component" value="Chromosome"/>
</dbReference>
<keyword evidence="3" id="KW-0436">Ligase</keyword>
<accession>A0A5J6MF27</accession>